<protein>
    <recommendedName>
        <fullName evidence="1">SnoaL-like domain-containing protein</fullName>
    </recommendedName>
</protein>
<dbReference type="Proteomes" id="UP000681340">
    <property type="component" value="Unassembled WGS sequence"/>
</dbReference>
<keyword evidence="3" id="KW-1185">Reference proteome</keyword>
<dbReference type="NCBIfam" id="TIGR02246">
    <property type="entry name" value="SgcJ/EcaC family oxidoreductase"/>
    <property type="match status" value="1"/>
</dbReference>
<dbReference type="AlphaFoldDB" id="A0A919VQ01"/>
<name>A0A919VQ01_9ACTN</name>
<reference evidence="2" key="1">
    <citation type="submission" date="2021-03" db="EMBL/GenBank/DDBJ databases">
        <title>Whole genome shotgun sequence of Actinoplanes auranticolor NBRC 12245.</title>
        <authorList>
            <person name="Komaki H."/>
            <person name="Tamura T."/>
        </authorList>
    </citation>
    <scope>NUCLEOTIDE SEQUENCE</scope>
    <source>
        <strain evidence="2">NBRC 12245</strain>
    </source>
</reference>
<accession>A0A919VQ01</accession>
<dbReference type="InterPro" id="IPR037401">
    <property type="entry name" value="SnoaL-like"/>
</dbReference>
<evidence type="ECO:0000313" key="3">
    <source>
        <dbReference type="Proteomes" id="UP000681340"/>
    </source>
</evidence>
<evidence type="ECO:0000259" key="1">
    <source>
        <dbReference type="Pfam" id="PF13577"/>
    </source>
</evidence>
<dbReference type="SUPFAM" id="SSF54427">
    <property type="entry name" value="NTF2-like"/>
    <property type="match status" value="1"/>
</dbReference>
<dbReference type="InterPro" id="IPR032710">
    <property type="entry name" value="NTF2-like_dom_sf"/>
</dbReference>
<gene>
    <name evidence="2" type="ORF">Aau02nite_60760</name>
</gene>
<feature type="domain" description="SnoaL-like" evidence="1">
    <location>
        <begin position="5"/>
        <end position="125"/>
    </location>
</feature>
<comment type="caution">
    <text evidence="2">The sequence shown here is derived from an EMBL/GenBank/DDBJ whole genome shotgun (WGS) entry which is preliminary data.</text>
</comment>
<dbReference type="EMBL" id="BOQL01000050">
    <property type="protein sequence ID" value="GIM74394.1"/>
    <property type="molecule type" value="Genomic_DNA"/>
</dbReference>
<evidence type="ECO:0000313" key="2">
    <source>
        <dbReference type="EMBL" id="GIM74394.1"/>
    </source>
</evidence>
<organism evidence="2 3">
    <name type="scientific">Actinoplanes auranticolor</name>
    <dbReference type="NCBI Taxonomy" id="47988"/>
    <lineage>
        <taxon>Bacteria</taxon>
        <taxon>Bacillati</taxon>
        <taxon>Actinomycetota</taxon>
        <taxon>Actinomycetes</taxon>
        <taxon>Micromonosporales</taxon>
        <taxon>Micromonosporaceae</taxon>
        <taxon>Actinoplanes</taxon>
    </lineage>
</organism>
<dbReference type="CDD" id="cd00531">
    <property type="entry name" value="NTF2_like"/>
    <property type="match status" value="1"/>
</dbReference>
<dbReference type="Gene3D" id="3.10.450.50">
    <property type="match status" value="1"/>
</dbReference>
<sequence length="134" mass="14417">MTNPSVADHAAVATLPNRIVQAWAEQDPDSFAEVFTDDGTMILPGVFLRGRDEIRTFMGEAFAGPYKDTKVTGDPIGLRFLGGDVAILHTDGGFLMGADTKVSDSNAVRAAWLVVKQDGTWRLAAYQNSPKFAA</sequence>
<dbReference type="RefSeq" id="WP_212991985.1">
    <property type="nucleotide sequence ID" value="NZ_BAABEA010000030.1"/>
</dbReference>
<proteinExistence type="predicted"/>
<dbReference type="InterPro" id="IPR011944">
    <property type="entry name" value="Steroid_delta5-4_isomerase"/>
</dbReference>
<dbReference type="Pfam" id="PF13577">
    <property type="entry name" value="SnoaL_4"/>
    <property type="match status" value="1"/>
</dbReference>